<feature type="region of interest" description="Disordered" evidence="1">
    <location>
        <begin position="1"/>
        <end position="104"/>
    </location>
</feature>
<organism evidence="2 3">
    <name type="scientific">Hohenbuehelia grisea</name>
    <dbReference type="NCBI Taxonomy" id="104357"/>
    <lineage>
        <taxon>Eukaryota</taxon>
        <taxon>Fungi</taxon>
        <taxon>Dikarya</taxon>
        <taxon>Basidiomycota</taxon>
        <taxon>Agaricomycotina</taxon>
        <taxon>Agaricomycetes</taxon>
        <taxon>Agaricomycetidae</taxon>
        <taxon>Agaricales</taxon>
        <taxon>Pleurotineae</taxon>
        <taxon>Pleurotaceae</taxon>
        <taxon>Hohenbuehelia</taxon>
    </lineage>
</organism>
<feature type="compositionally biased region" description="Polar residues" evidence="1">
    <location>
        <begin position="80"/>
        <end position="91"/>
    </location>
</feature>
<comment type="caution">
    <text evidence="2">The sequence shown here is derived from an EMBL/GenBank/DDBJ whole genome shotgun (WGS) entry which is preliminary data.</text>
</comment>
<keyword evidence="3" id="KW-1185">Reference proteome</keyword>
<sequence length="164" mass="17099">MGPAPPPTSSPSSPSPSGDDCNDDDDNDAPRDLATIAASLISQALASDHSDNDNDDLNEDSHSTTDGAAAGAAAGAPSHHISTPPSQQAATLTPAARSYNPSARIPPYRRIKLADLFKYSETGSTQGGFEHCWSMGRTALAAEAEELTEEQERAFAAQTDENLC</sequence>
<dbReference type="EMBL" id="JASNQZ010000017">
    <property type="protein sequence ID" value="KAL0945648.1"/>
    <property type="molecule type" value="Genomic_DNA"/>
</dbReference>
<evidence type="ECO:0000256" key="1">
    <source>
        <dbReference type="SAM" id="MobiDB-lite"/>
    </source>
</evidence>
<proteinExistence type="predicted"/>
<name>A0ABR3IQT5_9AGAR</name>
<evidence type="ECO:0000313" key="2">
    <source>
        <dbReference type="EMBL" id="KAL0945648.1"/>
    </source>
</evidence>
<feature type="compositionally biased region" description="Low complexity" evidence="1">
    <location>
        <begin position="10"/>
        <end position="19"/>
    </location>
</feature>
<feature type="compositionally biased region" description="Low complexity" evidence="1">
    <location>
        <begin position="67"/>
        <end position="76"/>
    </location>
</feature>
<reference evidence="3" key="1">
    <citation type="submission" date="2024-06" db="EMBL/GenBank/DDBJ databases">
        <title>Multi-omics analyses provide insights into the biosynthesis of the anticancer antibiotic pleurotin in Hohenbuehelia grisea.</title>
        <authorList>
            <person name="Weaver J.A."/>
            <person name="Alberti F."/>
        </authorList>
    </citation>
    <scope>NUCLEOTIDE SEQUENCE [LARGE SCALE GENOMIC DNA]</scope>
    <source>
        <strain evidence="3">T-177</strain>
    </source>
</reference>
<gene>
    <name evidence="2" type="ORF">HGRIS_014802</name>
</gene>
<accession>A0ABR3IQT5</accession>
<protein>
    <submittedName>
        <fullName evidence="2">Uncharacterized protein</fullName>
    </submittedName>
</protein>
<dbReference type="Proteomes" id="UP001556367">
    <property type="component" value="Unassembled WGS sequence"/>
</dbReference>
<feature type="compositionally biased region" description="Low complexity" evidence="1">
    <location>
        <begin position="32"/>
        <end position="47"/>
    </location>
</feature>
<evidence type="ECO:0000313" key="3">
    <source>
        <dbReference type="Proteomes" id="UP001556367"/>
    </source>
</evidence>